<comment type="caution">
    <text evidence="11">The sequence shown here is derived from an EMBL/GenBank/DDBJ whole genome shotgun (WGS) entry which is preliminary data.</text>
</comment>
<dbReference type="InterPro" id="IPR017868">
    <property type="entry name" value="Filamin/ABP280_repeat-like"/>
</dbReference>
<dbReference type="PANTHER" id="PTHR25462:SF291">
    <property type="entry name" value="E3 UBIQUITIN-PROTEIN LIGASE TRIM45"/>
    <property type="match status" value="1"/>
</dbReference>
<reference evidence="11 12" key="1">
    <citation type="submission" date="2024-03" db="EMBL/GenBank/DDBJ databases">
        <title>The genome assembly and annotation of the cricket Gryllus longicercus Weissman &amp; Gray.</title>
        <authorList>
            <person name="Szrajer S."/>
            <person name="Gray D."/>
            <person name="Ylla G."/>
        </authorList>
    </citation>
    <scope>NUCLEOTIDE SEQUENCE [LARGE SCALE GENOMIC DNA]</scope>
    <source>
        <strain evidence="11">DAG 2021-001</strain>
        <tissue evidence="11">Whole body minus gut</tissue>
    </source>
</reference>
<protein>
    <recommendedName>
        <fullName evidence="10">B box-type domain-containing protein</fullName>
    </recommendedName>
</protein>
<keyword evidence="5" id="KW-0862">Zinc</keyword>
<proteinExistence type="inferred from homology"/>
<feature type="compositionally biased region" description="Low complexity" evidence="9">
    <location>
        <begin position="30"/>
        <end position="45"/>
    </location>
</feature>
<dbReference type="InterPro" id="IPR001841">
    <property type="entry name" value="Znf_RING"/>
</dbReference>
<dbReference type="GO" id="GO:0008270">
    <property type="term" value="F:zinc ion binding"/>
    <property type="evidence" value="ECO:0007669"/>
    <property type="project" value="UniProtKB-KW"/>
</dbReference>
<dbReference type="GO" id="GO:0061630">
    <property type="term" value="F:ubiquitin protein ligase activity"/>
    <property type="evidence" value="ECO:0007669"/>
    <property type="project" value="TreeGrafter"/>
</dbReference>
<feature type="compositionally biased region" description="Gly residues" evidence="9">
    <location>
        <begin position="101"/>
        <end position="110"/>
    </location>
</feature>
<organism evidence="11 12">
    <name type="scientific">Gryllus longicercus</name>
    <dbReference type="NCBI Taxonomy" id="2509291"/>
    <lineage>
        <taxon>Eukaryota</taxon>
        <taxon>Metazoa</taxon>
        <taxon>Ecdysozoa</taxon>
        <taxon>Arthropoda</taxon>
        <taxon>Hexapoda</taxon>
        <taxon>Insecta</taxon>
        <taxon>Pterygota</taxon>
        <taxon>Neoptera</taxon>
        <taxon>Polyneoptera</taxon>
        <taxon>Orthoptera</taxon>
        <taxon>Ensifera</taxon>
        <taxon>Gryllidea</taxon>
        <taxon>Grylloidea</taxon>
        <taxon>Gryllidae</taxon>
        <taxon>Gryllinae</taxon>
        <taxon>Gryllus</taxon>
    </lineage>
</organism>
<dbReference type="PROSITE" id="PS50194">
    <property type="entry name" value="FILAMIN_REPEAT"/>
    <property type="match status" value="1"/>
</dbReference>
<keyword evidence="8" id="KW-0175">Coiled coil</keyword>
<dbReference type="SUPFAM" id="SSF57850">
    <property type="entry name" value="RING/U-box"/>
    <property type="match status" value="1"/>
</dbReference>
<name>A0AAN9VTW8_9ORTH</name>
<dbReference type="PROSITE" id="PS00518">
    <property type="entry name" value="ZF_RING_1"/>
    <property type="match status" value="1"/>
</dbReference>
<evidence type="ECO:0000256" key="3">
    <source>
        <dbReference type="ARBA" id="ARBA00022737"/>
    </source>
</evidence>
<evidence type="ECO:0000256" key="8">
    <source>
        <dbReference type="SAM" id="Coils"/>
    </source>
</evidence>
<dbReference type="Pfam" id="PF13445">
    <property type="entry name" value="zf-RING_UBOX"/>
    <property type="match status" value="1"/>
</dbReference>
<dbReference type="SUPFAM" id="SSF81296">
    <property type="entry name" value="E set domains"/>
    <property type="match status" value="1"/>
</dbReference>
<dbReference type="CDD" id="cd19756">
    <property type="entry name" value="Bbox2"/>
    <property type="match status" value="1"/>
</dbReference>
<evidence type="ECO:0000256" key="6">
    <source>
        <dbReference type="PROSITE-ProRule" id="PRU00024"/>
    </source>
</evidence>
<evidence type="ECO:0000256" key="1">
    <source>
        <dbReference type="ARBA" id="ARBA00008518"/>
    </source>
</evidence>
<accession>A0AAN9VTW8</accession>
<dbReference type="SMART" id="SM00557">
    <property type="entry name" value="IG_FLMN"/>
    <property type="match status" value="1"/>
</dbReference>
<dbReference type="SMART" id="SM00336">
    <property type="entry name" value="BBOX"/>
    <property type="match status" value="1"/>
</dbReference>
<dbReference type="InterPro" id="IPR047153">
    <property type="entry name" value="TRIM45/56/19-like"/>
</dbReference>
<keyword evidence="12" id="KW-1185">Reference proteome</keyword>
<feature type="domain" description="B box-type" evidence="10">
    <location>
        <begin position="291"/>
        <end position="335"/>
    </location>
</feature>
<dbReference type="InterPro" id="IPR000315">
    <property type="entry name" value="Znf_B-box"/>
</dbReference>
<evidence type="ECO:0000259" key="10">
    <source>
        <dbReference type="PROSITE" id="PS50119"/>
    </source>
</evidence>
<dbReference type="InterPro" id="IPR017907">
    <property type="entry name" value="Znf_RING_CS"/>
</dbReference>
<gene>
    <name evidence="11" type="ORF">R5R35_010196</name>
</gene>
<dbReference type="InterPro" id="IPR001298">
    <property type="entry name" value="Filamin/ABP280_rpt"/>
</dbReference>
<feature type="coiled-coil region" evidence="8">
    <location>
        <begin position="364"/>
        <end position="428"/>
    </location>
</feature>
<evidence type="ECO:0000256" key="7">
    <source>
        <dbReference type="PROSITE-ProRule" id="PRU00087"/>
    </source>
</evidence>
<dbReference type="Pfam" id="PF00643">
    <property type="entry name" value="zf-B_box"/>
    <property type="match status" value="1"/>
</dbReference>
<feature type="region of interest" description="Disordered" evidence="9">
    <location>
        <begin position="151"/>
        <end position="180"/>
    </location>
</feature>
<dbReference type="AlphaFoldDB" id="A0AAN9VTW8"/>
<feature type="region of interest" description="Disordered" evidence="9">
    <location>
        <begin position="80"/>
        <end position="110"/>
    </location>
</feature>
<keyword evidence="2" id="KW-0479">Metal-binding</keyword>
<dbReference type="SUPFAM" id="SSF57845">
    <property type="entry name" value="B-box zinc-binding domain"/>
    <property type="match status" value="1"/>
</dbReference>
<keyword evidence="3" id="KW-0677">Repeat</keyword>
<sequence>MEVEQVRAIFGSFSRRRQSGEARAPKRQQGSAEAASPSPTAASPVAPAPAPAPAPADALASAAAAAVVAVAVVAAPADADADAPAPDAPPDSPGPGPDPGQRGGDGAGPAGPLGTTCPLCGRLLADPRVLPCLHSFCAACLEQLASLDSHAPRADGSPSAGGERQGAHSRSNSGSGYDSGGGAGAGGGRLLLQCPACGHVSRLPAGGVGSLPPNYLAQHRIVLASLNKATTRLLCDVCPGERPAGWRCSECLLNLCDGCRGAHDADGAVAGGRHEVLSLAEARRRGITRVRRQLMCPQHGQHELRLFCGACARLACAECLQGAAGAHRGHSVQPVARAAAPRARALKDALERARPAAERGAAALAALQQVAARVQARCSQVQAEVDRFAEAYAAALEQHRRALRRQARDAADAKLAAVRAQARRLERVAGDASAAVAFADDLLTEASDAEVLSLAAPVLRRLQGVAAPADGAKLQQLLEAPRVSEELAFMPGEGAGLVGGFPLVGVVSTQAACPARCTLLAAAALLDCRVHKRTEVVLQTRDNDGEPLCHGGEKIAAELRHRDASSRKVPVHVADQRDGTYLLTFIPETPGRLALSVTLHNTPIQGSPFPVLVRIQKAHQGQYHCCCFCSSGGNKETTCGCGATMPGGYMGCGHGHLGHPGRRHWSCCGNVLENSECTTRGRSNSAVYQFTL</sequence>
<feature type="region of interest" description="Disordered" evidence="9">
    <location>
        <begin position="1"/>
        <end position="58"/>
    </location>
</feature>
<feature type="repeat" description="Filamin" evidence="7">
    <location>
        <begin position="509"/>
        <end position="613"/>
    </location>
</feature>
<evidence type="ECO:0000313" key="11">
    <source>
        <dbReference type="EMBL" id="KAK7868025.1"/>
    </source>
</evidence>
<feature type="compositionally biased region" description="Pro residues" evidence="9">
    <location>
        <begin position="86"/>
        <end position="98"/>
    </location>
</feature>
<evidence type="ECO:0000256" key="9">
    <source>
        <dbReference type="SAM" id="MobiDB-lite"/>
    </source>
</evidence>
<comment type="similarity">
    <text evidence="1">Belongs to the TRIM/RBCC family.</text>
</comment>
<dbReference type="InterPro" id="IPR027370">
    <property type="entry name" value="Znf-RING_euk"/>
</dbReference>
<dbReference type="PROSITE" id="PS50119">
    <property type="entry name" value="ZF_BBOX"/>
    <property type="match status" value="1"/>
</dbReference>
<dbReference type="PANTHER" id="PTHR25462">
    <property type="entry name" value="BONUS, ISOFORM C-RELATED"/>
    <property type="match status" value="1"/>
</dbReference>
<evidence type="ECO:0000313" key="12">
    <source>
        <dbReference type="Proteomes" id="UP001378592"/>
    </source>
</evidence>
<evidence type="ECO:0000256" key="2">
    <source>
        <dbReference type="ARBA" id="ARBA00022723"/>
    </source>
</evidence>
<evidence type="ECO:0000256" key="4">
    <source>
        <dbReference type="ARBA" id="ARBA00022771"/>
    </source>
</evidence>
<dbReference type="InterPro" id="IPR013783">
    <property type="entry name" value="Ig-like_fold"/>
</dbReference>
<dbReference type="InterPro" id="IPR014756">
    <property type="entry name" value="Ig_E-set"/>
</dbReference>
<dbReference type="EMBL" id="JAZDUA010000102">
    <property type="protein sequence ID" value="KAK7868025.1"/>
    <property type="molecule type" value="Genomic_DNA"/>
</dbReference>
<dbReference type="Pfam" id="PF00630">
    <property type="entry name" value="Filamin"/>
    <property type="match status" value="1"/>
</dbReference>
<dbReference type="Proteomes" id="UP001378592">
    <property type="component" value="Unassembled WGS sequence"/>
</dbReference>
<dbReference type="Gene3D" id="4.10.830.40">
    <property type="match status" value="1"/>
</dbReference>
<dbReference type="Gene3D" id="3.30.160.60">
    <property type="entry name" value="Classic Zinc Finger"/>
    <property type="match status" value="1"/>
</dbReference>
<evidence type="ECO:0000256" key="5">
    <source>
        <dbReference type="ARBA" id="ARBA00022833"/>
    </source>
</evidence>
<keyword evidence="4 6" id="KW-0863">Zinc-finger</keyword>
<dbReference type="SMART" id="SM00184">
    <property type="entry name" value="RING"/>
    <property type="match status" value="1"/>
</dbReference>
<dbReference type="Gene3D" id="3.30.40.10">
    <property type="entry name" value="Zinc/RING finger domain, C3HC4 (zinc finger)"/>
    <property type="match status" value="1"/>
</dbReference>
<dbReference type="Gene3D" id="2.60.40.10">
    <property type="entry name" value="Immunoglobulins"/>
    <property type="match status" value="1"/>
</dbReference>
<dbReference type="InterPro" id="IPR013083">
    <property type="entry name" value="Znf_RING/FYVE/PHD"/>
</dbReference>